<dbReference type="Proteomes" id="UP000789901">
    <property type="component" value="Unassembled WGS sequence"/>
</dbReference>
<name>A0ABN7XQM6_GIGMA</name>
<accession>A0ABN7XQM6</accession>
<evidence type="ECO:0000313" key="1">
    <source>
        <dbReference type="EMBL" id="CAG8856374.1"/>
    </source>
</evidence>
<gene>
    <name evidence="1" type="ORF">GMARGA_LOCUS45195</name>
</gene>
<comment type="caution">
    <text evidence="1">The sequence shown here is derived from an EMBL/GenBank/DDBJ whole genome shotgun (WGS) entry which is preliminary data.</text>
</comment>
<feature type="non-terminal residue" evidence="1">
    <location>
        <position position="1"/>
    </location>
</feature>
<feature type="non-terminal residue" evidence="1">
    <location>
        <position position="72"/>
    </location>
</feature>
<dbReference type="EMBL" id="CAJVQB010159324">
    <property type="protein sequence ID" value="CAG8856374.1"/>
    <property type="molecule type" value="Genomic_DNA"/>
</dbReference>
<proteinExistence type="predicted"/>
<sequence length="72" mass="8500">KPKKKQYNYQQGIPTLPRANTPTTLLVQYQRLRTPNQQILDNQVQRKLNQNYIVANPAPPRVLIKPPYLKYK</sequence>
<protein>
    <submittedName>
        <fullName evidence="1">12049_t:CDS:1</fullName>
    </submittedName>
</protein>
<organism evidence="1 2">
    <name type="scientific">Gigaspora margarita</name>
    <dbReference type="NCBI Taxonomy" id="4874"/>
    <lineage>
        <taxon>Eukaryota</taxon>
        <taxon>Fungi</taxon>
        <taxon>Fungi incertae sedis</taxon>
        <taxon>Mucoromycota</taxon>
        <taxon>Glomeromycotina</taxon>
        <taxon>Glomeromycetes</taxon>
        <taxon>Diversisporales</taxon>
        <taxon>Gigasporaceae</taxon>
        <taxon>Gigaspora</taxon>
    </lineage>
</organism>
<keyword evidence="2" id="KW-1185">Reference proteome</keyword>
<reference evidence="1 2" key="1">
    <citation type="submission" date="2021-06" db="EMBL/GenBank/DDBJ databases">
        <authorList>
            <person name="Kallberg Y."/>
            <person name="Tangrot J."/>
            <person name="Rosling A."/>
        </authorList>
    </citation>
    <scope>NUCLEOTIDE SEQUENCE [LARGE SCALE GENOMIC DNA]</scope>
    <source>
        <strain evidence="1 2">120-4 pot B 10/14</strain>
    </source>
</reference>
<evidence type="ECO:0000313" key="2">
    <source>
        <dbReference type="Proteomes" id="UP000789901"/>
    </source>
</evidence>